<feature type="transmembrane region" description="Helical" evidence="5">
    <location>
        <begin position="84"/>
        <end position="107"/>
    </location>
</feature>
<evidence type="ECO:0000313" key="7">
    <source>
        <dbReference type="EMBL" id="KAF9577793.1"/>
    </source>
</evidence>
<dbReference type="Gene3D" id="3.30.750.24">
    <property type="entry name" value="STAS domain"/>
    <property type="match status" value="1"/>
</dbReference>
<evidence type="ECO:0000256" key="3">
    <source>
        <dbReference type="ARBA" id="ARBA00022989"/>
    </source>
</evidence>
<dbReference type="Pfam" id="PF01740">
    <property type="entry name" value="STAS"/>
    <property type="match status" value="1"/>
</dbReference>
<feature type="transmembrane region" description="Helical" evidence="5">
    <location>
        <begin position="297"/>
        <end position="316"/>
    </location>
</feature>
<dbReference type="EMBL" id="JAABOA010004363">
    <property type="protein sequence ID" value="KAF9577793.1"/>
    <property type="molecule type" value="Genomic_DNA"/>
</dbReference>
<dbReference type="InterPro" id="IPR001902">
    <property type="entry name" value="SLC26A/SulP_fam"/>
</dbReference>
<feature type="transmembrane region" description="Helical" evidence="5">
    <location>
        <begin position="266"/>
        <end position="285"/>
    </location>
</feature>
<feature type="transmembrane region" description="Helical" evidence="5">
    <location>
        <begin position="168"/>
        <end position="188"/>
    </location>
</feature>
<evidence type="ECO:0000256" key="5">
    <source>
        <dbReference type="SAM" id="Phobius"/>
    </source>
</evidence>
<protein>
    <recommendedName>
        <fullName evidence="6">STAS domain-containing protein</fullName>
    </recommendedName>
</protein>
<keyword evidence="8" id="KW-1185">Reference proteome</keyword>
<dbReference type="Pfam" id="PF00916">
    <property type="entry name" value="Sulfate_transp"/>
    <property type="match status" value="1"/>
</dbReference>
<feature type="transmembrane region" description="Helical" evidence="5">
    <location>
        <begin position="119"/>
        <end position="137"/>
    </location>
</feature>
<evidence type="ECO:0000256" key="2">
    <source>
        <dbReference type="ARBA" id="ARBA00022692"/>
    </source>
</evidence>
<dbReference type="PANTHER" id="PTHR11814">
    <property type="entry name" value="SULFATE TRANSPORTER"/>
    <property type="match status" value="1"/>
</dbReference>
<sequence>LPKYNRKWAVKDVIAGITVGLIVVPQGMSYAKVAGLPVQNGLYSAYIGALFYCFMGTSKDLTIGPTAVISLITGELVADLADRMSAIEVAAISCFLVGIMILILGVLRLGIILDFFPTTVLVGYTTGAAVTIIVQQIPKWLGVPNINNRAPVYQIIISMFRAIRTLSWLDLVVGLVSMFLLVAIGLAVDRWGRGLFSIQLIKISRFFIVTVLATAVSYALNKNAPVDANGNIIPRISILKTVPSGLPHPQVPHLSSISFSEIMPKLIAIMVATVLEHIAIGKAFARRNRYQIDTNQELLTIGLANVTASFFGAYTVTGSFSRSAVKFQCGVKTPFAGFITGALVALWITIFVSVETGIAAGVGFSLIVLLFRVARPNFHILRQVKDRPEVFVDACVGSTFETVAAPHGILVFRIEESTTFPNTETFKTWVVEQAYKYTRFGGRSKAVVDRLWSDDLETHIRKLRLTAHGPESNITDDDLPKLRSVILDFSAVNNIDTTGLQGLFDLRESLKDYAGVADYPQTFFELHFVGVQANVLRIMELSGITRPVAPIAMQEVRVLNHDNQDTTT</sequence>
<name>A0A9P6KAI7_9FUNG</name>
<comment type="caution">
    <text evidence="7">The sequence shown here is derived from an EMBL/GenBank/DDBJ whole genome shotgun (WGS) entry which is preliminary data.</text>
</comment>
<evidence type="ECO:0000256" key="1">
    <source>
        <dbReference type="ARBA" id="ARBA00004141"/>
    </source>
</evidence>
<dbReference type="SUPFAM" id="SSF52091">
    <property type="entry name" value="SpoIIaa-like"/>
    <property type="match status" value="1"/>
</dbReference>
<feature type="transmembrane region" description="Helical" evidence="5">
    <location>
        <begin position="200"/>
        <end position="220"/>
    </location>
</feature>
<dbReference type="InterPro" id="IPR011547">
    <property type="entry name" value="SLC26A/SulP_dom"/>
</dbReference>
<keyword evidence="4 5" id="KW-0472">Membrane</keyword>
<dbReference type="InterPro" id="IPR036513">
    <property type="entry name" value="STAS_dom_sf"/>
</dbReference>
<keyword evidence="3 5" id="KW-1133">Transmembrane helix</keyword>
<evidence type="ECO:0000313" key="8">
    <source>
        <dbReference type="Proteomes" id="UP000780801"/>
    </source>
</evidence>
<feature type="non-terminal residue" evidence="7">
    <location>
        <position position="568"/>
    </location>
</feature>
<proteinExistence type="predicted"/>
<dbReference type="InterPro" id="IPR002645">
    <property type="entry name" value="STAS_dom"/>
</dbReference>
<evidence type="ECO:0000256" key="4">
    <source>
        <dbReference type="ARBA" id="ARBA00023136"/>
    </source>
</evidence>
<feature type="transmembrane region" description="Helical" evidence="5">
    <location>
        <begin position="12"/>
        <end position="31"/>
    </location>
</feature>
<feature type="domain" description="STAS" evidence="6">
    <location>
        <begin position="399"/>
        <end position="544"/>
    </location>
</feature>
<evidence type="ECO:0000259" key="6">
    <source>
        <dbReference type="PROSITE" id="PS50801"/>
    </source>
</evidence>
<feature type="non-terminal residue" evidence="7">
    <location>
        <position position="1"/>
    </location>
</feature>
<dbReference type="GO" id="GO:0016020">
    <property type="term" value="C:membrane"/>
    <property type="evidence" value="ECO:0007669"/>
    <property type="project" value="UniProtKB-SubCell"/>
</dbReference>
<keyword evidence="2 5" id="KW-0812">Transmembrane</keyword>
<dbReference type="AlphaFoldDB" id="A0A9P6KAI7"/>
<feature type="transmembrane region" description="Helical" evidence="5">
    <location>
        <begin position="344"/>
        <end position="371"/>
    </location>
</feature>
<dbReference type="PROSITE" id="PS50801">
    <property type="entry name" value="STAS"/>
    <property type="match status" value="1"/>
</dbReference>
<reference evidence="7" key="1">
    <citation type="journal article" date="2020" name="Fungal Divers.">
        <title>Resolving the Mortierellaceae phylogeny through synthesis of multi-gene phylogenetics and phylogenomics.</title>
        <authorList>
            <person name="Vandepol N."/>
            <person name="Liber J."/>
            <person name="Desiro A."/>
            <person name="Na H."/>
            <person name="Kennedy M."/>
            <person name="Barry K."/>
            <person name="Grigoriev I.V."/>
            <person name="Miller A.N."/>
            <person name="O'Donnell K."/>
            <person name="Stajich J.E."/>
            <person name="Bonito G."/>
        </authorList>
    </citation>
    <scope>NUCLEOTIDE SEQUENCE</scope>
    <source>
        <strain evidence="7">KOD1015</strain>
    </source>
</reference>
<dbReference type="GO" id="GO:0055085">
    <property type="term" value="P:transmembrane transport"/>
    <property type="evidence" value="ECO:0007669"/>
    <property type="project" value="InterPro"/>
</dbReference>
<accession>A0A9P6KAI7</accession>
<dbReference type="Proteomes" id="UP000780801">
    <property type="component" value="Unassembled WGS sequence"/>
</dbReference>
<organism evidence="7 8">
    <name type="scientific">Lunasporangiospora selenospora</name>
    <dbReference type="NCBI Taxonomy" id="979761"/>
    <lineage>
        <taxon>Eukaryota</taxon>
        <taxon>Fungi</taxon>
        <taxon>Fungi incertae sedis</taxon>
        <taxon>Mucoromycota</taxon>
        <taxon>Mortierellomycotina</taxon>
        <taxon>Mortierellomycetes</taxon>
        <taxon>Mortierellales</taxon>
        <taxon>Mortierellaceae</taxon>
        <taxon>Lunasporangiospora</taxon>
    </lineage>
</organism>
<dbReference type="CDD" id="cd07042">
    <property type="entry name" value="STAS_SulP_like_sulfate_transporter"/>
    <property type="match status" value="1"/>
</dbReference>
<comment type="subcellular location">
    <subcellularLocation>
        <location evidence="1">Membrane</location>
        <topology evidence="1">Multi-pass membrane protein</topology>
    </subcellularLocation>
</comment>
<dbReference type="OrthoDB" id="288203at2759"/>
<gene>
    <name evidence="7" type="ORF">BGW38_006765</name>
</gene>